<proteinExistence type="inferred from homology"/>
<dbReference type="GO" id="GO:0030694">
    <property type="term" value="C:bacterial-type flagellum basal body, rod"/>
    <property type="evidence" value="ECO:0007669"/>
    <property type="project" value="InterPro"/>
</dbReference>
<dbReference type="PIRSF" id="PIRSF002889">
    <property type="entry name" value="Rod_FlgB"/>
    <property type="match status" value="1"/>
</dbReference>
<comment type="similarity">
    <text evidence="2 6">Belongs to the flagella basal body rod proteins family.</text>
</comment>
<organism evidence="8 9">
    <name type="scientific">Caloramator quimbayensis</name>
    <dbReference type="NCBI Taxonomy" id="1147123"/>
    <lineage>
        <taxon>Bacteria</taxon>
        <taxon>Bacillati</taxon>
        <taxon>Bacillota</taxon>
        <taxon>Clostridia</taxon>
        <taxon>Eubacteriales</taxon>
        <taxon>Clostridiaceae</taxon>
        <taxon>Caloramator</taxon>
    </lineage>
</organism>
<keyword evidence="8" id="KW-0969">Cilium</keyword>
<gene>
    <name evidence="8" type="ORF">SAMN05443428_10770</name>
</gene>
<evidence type="ECO:0000256" key="4">
    <source>
        <dbReference type="ARBA" id="ARBA00023143"/>
    </source>
</evidence>
<evidence type="ECO:0000313" key="8">
    <source>
        <dbReference type="EMBL" id="SKA86312.1"/>
    </source>
</evidence>
<dbReference type="PANTHER" id="PTHR30435:SF12">
    <property type="entry name" value="FLAGELLAR BASAL BODY ROD PROTEIN FLGB"/>
    <property type="match status" value="1"/>
</dbReference>
<dbReference type="EMBL" id="FUYH01000007">
    <property type="protein sequence ID" value="SKA86312.1"/>
    <property type="molecule type" value="Genomic_DNA"/>
</dbReference>
<dbReference type="NCBIfam" id="TIGR01396">
    <property type="entry name" value="FlgB"/>
    <property type="match status" value="1"/>
</dbReference>
<evidence type="ECO:0000256" key="3">
    <source>
        <dbReference type="ARBA" id="ARBA00014376"/>
    </source>
</evidence>
<dbReference type="STRING" id="1147123.SAMN05443428_10770"/>
<dbReference type="Pfam" id="PF00460">
    <property type="entry name" value="Flg_bb_rod"/>
    <property type="match status" value="1"/>
</dbReference>
<dbReference type="PANTHER" id="PTHR30435">
    <property type="entry name" value="FLAGELLAR PROTEIN"/>
    <property type="match status" value="1"/>
</dbReference>
<comment type="function">
    <text evidence="5 6">Structural component of flagellum, the bacterial motility apparatus. Part of the rod structure of flagellar basal body.</text>
</comment>
<evidence type="ECO:0000256" key="6">
    <source>
        <dbReference type="PIRNR" id="PIRNR002889"/>
    </source>
</evidence>
<evidence type="ECO:0000259" key="7">
    <source>
        <dbReference type="Pfam" id="PF00460"/>
    </source>
</evidence>
<dbReference type="GO" id="GO:0071978">
    <property type="term" value="P:bacterial-type flagellum-dependent swarming motility"/>
    <property type="evidence" value="ECO:0007669"/>
    <property type="project" value="TreeGrafter"/>
</dbReference>
<evidence type="ECO:0000256" key="2">
    <source>
        <dbReference type="ARBA" id="ARBA00009677"/>
    </source>
</evidence>
<keyword evidence="4 6" id="KW-0975">Bacterial flagellum</keyword>
<evidence type="ECO:0000256" key="5">
    <source>
        <dbReference type="ARBA" id="ARBA00024934"/>
    </source>
</evidence>
<dbReference type="OrthoDB" id="9792068at2"/>
<comment type="subcellular location">
    <subcellularLocation>
        <location evidence="1 6">Bacterial flagellum basal body</location>
    </subcellularLocation>
</comment>
<dbReference type="InterPro" id="IPR001444">
    <property type="entry name" value="Flag_bb_rod_N"/>
</dbReference>
<protein>
    <recommendedName>
        <fullName evidence="3 6">Flagellar basal body rod protein FlgB</fullName>
    </recommendedName>
</protein>
<reference evidence="9" key="1">
    <citation type="submission" date="2017-02" db="EMBL/GenBank/DDBJ databases">
        <authorList>
            <person name="Varghese N."/>
            <person name="Submissions S."/>
        </authorList>
    </citation>
    <scope>NUCLEOTIDE SEQUENCE [LARGE SCALE GENOMIC DNA]</scope>
    <source>
        <strain evidence="9">USBA 833</strain>
    </source>
</reference>
<keyword evidence="8" id="KW-0282">Flagellum</keyword>
<keyword evidence="8" id="KW-0966">Cell projection</keyword>
<dbReference type="InterPro" id="IPR006300">
    <property type="entry name" value="FlgB"/>
</dbReference>
<sequence length="135" mass="14911">MVGKIDEITYNLIKKSIDASSSRGKVIANNIANVNTKGFKASYVVFEDKLKNILENKGIDLKTTNERHISSGNSINNINYEIKKNTASSMRLDGNNVDIDSEMVSLAENTILYNALISQTNSRIAMRRLVTNGGK</sequence>
<dbReference type="Proteomes" id="UP000190105">
    <property type="component" value="Unassembled WGS sequence"/>
</dbReference>
<dbReference type="RefSeq" id="WP_078696220.1">
    <property type="nucleotide sequence ID" value="NZ_FUYH01000007.1"/>
</dbReference>
<keyword evidence="9" id="KW-1185">Reference proteome</keyword>
<dbReference type="NCBIfam" id="NF009266">
    <property type="entry name" value="PRK12623.1"/>
    <property type="match status" value="1"/>
</dbReference>
<dbReference type="AlphaFoldDB" id="A0A1T4X9M6"/>
<evidence type="ECO:0000313" key="9">
    <source>
        <dbReference type="Proteomes" id="UP000190105"/>
    </source>
</evidence>
<evidence type="ECO:0000256" key="1">
    <source>
        <dbReference type="ARBA" id="ARBA00004117"/>
    </source>
</evidence>
<feature type="domain" description="Flagellar basal body rod protein N-terminal" evidence="7">
    <location>
        <begin position="22"/>
        <end position="40"/>
    </location>
</feature>
<accession>A0A1T4X9M6</accession>
<comment type="subunit">
    <text evidence="6">The basal body constitutes a major portion of the flagellar organelle and consists of a number of rings mounted on a central rod.</text>
</comment>
<name>A0A1T4X9M6_9CLOT</name>